<reference evidence="3 4" key="1">
    <citation type="submission" date="2020-05" db="EMBL/GenBank/DDBJ databases">
        <title>Bremerella alba sp. nov., a novel planctomycete isolated from the surface of the macroalga Fucus spiralis.</title>
        <authorList>
            <person name="Godinho O."/>
            <person name="Botelho R."/>
            <person name="Albuquerque L."/>
            <person name="Wiegand S."/>
            <person name="Da Costa M.S."/>
            <person name="Lobo-Da-Cunha A."/>
            <person name="Jogler C."/>
            <person name="Lage O.M."/>
        </authorList>
    </citation>
    <scope>NUCLEOTIDE SEQUENCE [LARGE SCALE GENOMIC DNA]</scope>
    <source>
        <strain evidence="3 4">FF15</strain>
    </source>
</reference>
<dbReference type="Pfam" id="PF13400">
    <property type="entry name" value="Tad"/>
    <property type="match status" value="1"/>
</dbReference>
<feature type="transmembrane region" description="Helical" evidence="1">
    <location>
        <begin position="21"/>
        <end position="49"/>
    </location>
</feature>
<keyword evidence="1" id="KW-0812">Transmembrane</keyword>
<accession>A0A7V8V407</accession>
<evidence type="ECO:0000256" key="1">
    <source>
        <dbReference type="SAM" id="Phobius"/>
    </source>
</evidence>
<proteinExistence type="predicted"/>
<dbReference type="Pfam" id="PF00092">
    <property type="entry name" value="VWA"/>
    <property type="match status" value="1"/>
</dbReference>
<dbReference type="InterPro" id="IPR028087">
    <property type="entry name" value="Tad_N"/>
</dbReference>
<protein>
    <recommendedName>
        <fullName evidence="2">VWFA domain-containing protein</fullName>
    </recommendedName>
</protein>
<name>A0A7V8V407_9BACT</name>
<sequence>MLRRSASPDEDMSYVGSHRKRGIIVVLSAVLMIVMLAMLAFSIDVGYMYTMQSQLQRSVDAATLAGAGSLIDGEDVATDAVHEYLVRNPVGTQWKEYDNQDVGDSVTHFMDNYSQGLTIDYGEWDDTTKEVVPSGRPASTVKVSMQYDNMPFFFGHLLGRETFSIRAQSAAAYQPRDIMVVLDLSGSMNDDSEFSAFNSLGVDHVTANQFQMYEELGSPIYGNLEFEPKWAVARGPAPQTDDQAQVTVEYQYDTVVVNSTKSYDRIRVRRSNNNIVTYYPSGTTGTYTPGGQVREVWAYSGKNADGSDQVHYFNFTDRDTFIDALGLDTVNYPYSGNWDGYINYCTSSGGQNKNAGFRYKFGYQNLIVYWLEQRSLHNQSPDMWKASAQPITALKSSVAMFVNFIEQADSDDKMGLSMYNGPGGNGILESILSDDFGYIVAQANQRQAGYYHNYTNIAGGMTVAREELNTRARAGAFKMIILMTDGVANWHNGGVNNSGARNAVLNEAHLAAERGYVIVTISMGAGADTNLMQQVADITNGSHFNIPGGKTGDEYAEELTEVFQQIAGYRPLRLVQ</sequence>
<dbReference type="PROSITE" id="PS50234">
    <property type="entry name" value="VWFA"/>
    <property type="match status" value="1"/>
</dbReference>
<keyword evidence="1" id="KW-1133">Transmembrane helix</keyword>
<keyword evidence="4" id="KW-1185">Reference proteome</keyword>
<evidence type="ECO:0000259" key="2">
    <source>
        <dbReference type="PROSITE" id="PS50234"/>
    </source>
</evidence>
<evidence type="ECO:0000313" key="3">
    <source>
        <dbReference type="EMBL" id="MBA2114294.1"/>
    </source>
</evidence>
<dbReference type="InterPro" id="IPR002035">
    <property type="entry name" value="VWF_A"/>
</dbReference>
<gene>
    <name evidence="3" type="ORF">HOV93_14510</name>
</gene>
<evidence type="ECO:0000313" key="4">
    <source>
        <dbReference type="Proteomes" id="UP000551616"/>
    </source>
</evidence>
<comment type="caution">
    <text evidence="3">The sequence shown here is derived from an EMBL/GenBank/DDBJ whole genome shotgun (WGS) entry which is preliminary data.</text>
</comment>
<dbReference type="InterPro" id="IPR036465">
    <property type="entry name" value="vWFA_dom_sf"/>
</dbReference>
<organism evidence="3 4">
    <name type="scientific">Bremerella alba</name>
    <dbReference type="NCBI Taxonomy" id="980252"/>
    <lineage>
        <taxon>Bacteria</taxon>
        <taxon>Pseudomonadati</taxon>
        <taxon>Planctomycetota</taxon>
        <taxon>Planctomycetia</taxon>
        <taxon>Pirellulales</taxon>
        <taxon>Pirellulaceae</taxon>
        <taxon>Bremerella</taxon>
    </lineage>
</organism>
<feature type="domain" description="VWFA" evidence="2">
    <location>
        <begin position="365"/>
        <end position="566"/>
    </location>
</feature>
<dbReference type="RefSeq" id="WP_207395753.1">
    <property type="nucleotide sequence ID" value="NZ_JABRWO010000003.1"/>
</dbReference>
<keyword evidence="1" id="KW-0472">Membrane</keyword>
<dbReference type="Proteomes" id="UP000551616">
    <property type="component" value="Unassembled WGS sequence"/>
</dbReference>
<dbReference type="Gene3D" id="3.40.50.410">
    <property type="entry name" value="von Willebrand factor, type A domain"/>
    <property type="match status" value="1"/>
</dbReference>
<dbReference type="SUPFAM" id="SSF53300">
    <property type="entry name" value="vWA-like"/>
    <property type="match status" value="1"/>
</dbReference>
<dbReference type="CDD" id="cd00198">
    <property type="entry name" value="vWFA"/>
    <property type="match status" value="1"/>
</dbReference>
<dbReference type="AlphaFoldDB" id="A0A7V8V407"/>
<dbReference type="EMBL" id="JABRWO010000003">
    <property type="protein sequence ID" value="MBA2114294.1"/>
    <property type="molecule type" value="Genomic_DNA"/>
</dbReference>